<gene>
    <name evidence="2" type="ORF">MFLAVUS_002976</name>
</gene>
<evidence type="ECO:0000256" key="1">
    <source>
        <dbReference type="SAM" id="Coils"/>
    </source>
</evidence>
<protein>
    <submittedName>
        <fullName evidence="2">Uncharacterized protein</fullName>
    </submittedName>
</protein>
<feature type="coiled-coil region" evidence="1">
    <location>
        <begin position="208"/>
        <end position="235"/>
    </location>
</feature>
<evidence type="ECO:0000313" key="2">
    <source>
        <dbReference type="EMBL" id="GAA5809566.1"/>
    </source>
</evidence>
<evidence type="ECO:0000313" key="3">
    <source>
        <dbReference type="Proteomes" id="UP001473302"/>
    </source>
</evidence>
<name>A0ABP9YRT3_9FUNG</name>
<reference evidence="2 3" key="1">
    <citation type="submission" date="2024-04" db="EMBL/GenBank/DDBJ databases">
        <title>genome sequences of Mucor flavus KT1a and Helicostylum pulchrum KT1b strains isolated from the surface of a dry-aged beef.</title>
        <authorList>
            <person name="Toyotome T."/>
            <person name="Hosono M."/>
            <person name="Torimaru M."/>
            <person name="Fukuda K."/>
            <person name="Mikami N."/>
        </authorList>
    </citation>
    <scope>NUCLEOTIDE SEQUENCE [LARGE SCALE GENOMIC DNA]</scope>
    <source>
        <strain evidence="2 3">KT1a</strain>
    </source>
</reference>
<accession>A0ABP9YRT3</accession>
<keyword evidence="1" id="KW-0175">Coiled coil</keyword>
<comment type="caution">
    <text evidence="2">The sequence shown here is derived from an EMBL/GenBank/DDBJ whole genome shotgun (WGS) entry which is preliminary data.</text>
</comment>
<keyword evidence="3" id="KW-1185">Reference proteome</keyword>
<dbReference type="Proteomes" id="UP001473302">
    <property type="component" value="Unassembled WGS sequence"/>
</dbReference>
<sequence>MSRLPFMLVCNDIFHYTWHEKFKKKPLPLTKPSTLLSLKLDAPTIFSIVSSPNVRRPMNLYNFNNEVIRSRNVATESKNAVFGSFFNLNQIETLSRKHGLIFAHNMMLVPGCKTLRVNGYLKKIDSQSSKLTTSNKDTKRNATIAEAVESKQIKMIRQAEVDALRRQLQNSNAKKKDFFLKNNFRDLKKQWITKDRSGHLTSTQNDHNSRLYEKIRAIKAERNRLDNDTQQAKGKLAANRQLMFNNIINTDLQRTEADTKFVISEHKYKGMEKAENCRIDSTLLNSGKITFSGTDNDSHTPASNLDTELLKIPKSFRIYSRDVDYGSGNRSYREALEREKKKHDVGIRILKIESKMAKNSIDDVTSANEVDNWKKAVASDIDTLRDFYYSPKRNKKKRTKEFKKRKYIDRLCEKERYHVSPLKDVKKIMFIGDRGYGIGSRLKGFNHCGSIWKPKQHSRLGHPFKRIKDKQGLEKVKTVNGSFICYNQSCPSVYLKQSAYGRDSLSAAAIAFSGACSVILGMPCPHFNPNISQINTDDFNHIATFFCKGNKERPTVDDE</sequence>
<organism evidence="2 3">
    <name type="scientific">Mucor flavus</name>
    <dbReference type="NCBI Taxonomy" id="439312"/>
    <lineage>
        <taxon>Eukaryota</taxon>
        <taxon>Fungi</taxon>
        <taxon>Fungi incertae sedis</taxon>
        <taxon>Mucoromycota</taxon>
        <taxon>Mucoromycotina</taxon>
        <taxon>Mucoromycetes</taxon>
        <taxon>Mucorales</taxon>
        <taxon>Mucorineae</taxon>
        <taxon>Mucoraceae</taxon>
        <taxon>Mucor</taxon>
    </lineage>
</organism>
<proteinExistence type="predicted"/>
<dbReference type="EMBL" id="BAABUK010000005">
    <property type="protein sequence ID" value="GAA5809566.1"/>
    <property type="molecule type" value="Genomic_DNA"/>
</dbReference>